<gene>
    <name evidence="1" type="ORF">CS063_01380</name>
</gene>
<sequence>MSKSLLLFDPMTGERKFTDLQMLSGITGRTVGSLRTSIGRKIKLLNCYLLPIDTPLSKLRELLAKEVILDEVWRDIPGSRWQVSSYGRYRSWLRVQSNRCVYRLPYHGTKCTSQTMAIQINGKRTECRAHEWVYKLFVGEIPKGYVVYHKDGNKSNNRVENLDVIKRSKLMQRQCTPVRAVEVQQLDLDTGEVIAEYSTLSAAARANYTDCKTIRDAAKRDKASIGFRWNVEKEKSII</sequence>
<dbReference type="EMBL" id="PEDL01000001">
    <property type="protein sequence ID" value="PHV72155.1"/>
    <property type="molecule type" value="Genomic_DNA"/>
</dbReference>
<accession>A0AC61DH70</accession>
<reference evidence="1" key="1">
    <citation type="submission" date="2017-10" db="EMBL/GenBank/DDBJ databases">
        <title>Genome sequence of cellulolytic Lachnospiraceae bacterium XHS1971 isolated from hotspring sediment.</title>
        <authorList>
            <person name="Vasudevan G."/>
            <person name="Joshi A.J."/>
            <person name="Hivarkar S."/>
            <person name="Lanjekar V.B."/>
            <person name="Dhakephalkar P.K."/>
            <person name="Dagar S."/>
        </authorList>
    </citation>
    <scope>NUCLEOTIDE SEQUENCE</scope>
    <source>
        <strain evidence="1">XHS1971</strain>
    </source>
</reference>
<protein>
    <submittedName>
        <fullName evidence="1">Uncharacterized protein</fullName>
    </submittedName>
</protein>
<evidence type="ECO:0000313" key="1">
    <source>
        <dbReference type="EMBL" id="PHV72155.1"/>
    </source>
</evidence>
<comment type="caution">
    <text evidence="1">The sequence shown here is derived from an EMBL/GenBank/DDBJ whole genome shotgun (WGS) entry which is preliminary data.</text>
</comment>
<name>A0AC61DH70_9FIRM</name>
<evidence type="ECO:0000313" key="2">
    <source>
        <dbReference type="Proteomes" id="UP000224460"/>
    </source>
</evidence>
<dbReference type="Proteomes" id="UP000224460">
    <property type="component" value="Unassembled WGS sequence"/>
</dbReference>
<organism evidence="1 2">
    <name type="scientific">Sporanaerobium hydrogeniformans</name>
    <dbReference type="NCBI Taxonomy" id="3072179"/>
    <lineage>
        <taxon>Bacteria</taxon>
        <taxon>Bacillati</taxon>
        <taxon>Bacillota</taxon>
        <taxon>Clostridia</taxon>
        <taxon>Lachnospirales</taxon>
        <taxon>Lachnospiraceae</taxon>
        <taxon>Sporanaerobium</taxon>
    </lineage>
</organism>
<proteinExistence type="predicted"/>
<keyword evidence="2" id="KW-1185">Reference proteome</keyword>